<evidence type="ECO:0000313" key="3">
    <source>
        <dbReference type="Proteomes" id="UP000297975"/>
    </source>
</evidence>
<feature type="signal peptide" evidence="1">
    <location>
        <begin position="1"/>
        <end position="18"/>
    </location>
</feature>
<keyword evidence="3" id="KW-1185">Reference proteome</keyword>
<evidence type="ECO:0008006" key="4">
    <source>
        <dbReference type="Google" id="ProtNLM"/>
    </source>
</evidence>
<proteinExistence type="predicted"/>
<dbReference type="AlphaFoldDB" id="A0A4Y8IR86"/>
<dbReference type="EMBL" id="SOPW01000003">
    <property type="protein sequence ID" value="TFB24066.1"/>
    <property type="molecule type" value="Genomic_DNA"/>
</dbReference>
<dbReference type="OrthoDB" id="9992093at2"/>
<feature type="chain" id="PRO_5039679115" description="Lipoprotein" evidence="1">
    <location>
        <begin position="19"/>
        <end position="255"/>
    </location>
</feature>
<protein>
    <recommendedName>
        <fullName evidence="4">Lipoprotein</fullName>
    </recommendedName>
</protein>
<dbReference type="RefSeq" id="WP_134339124.1">
    <property type="nucleotide sequence ID" value="NZ_SOPW01000003.1"/>
</dbReference>
<dbReference type="PROSITE" id="PS51257">
    <property type="entry name" value="PROKAR_LIPOPROTEIN"/>
    <property type="match status" value="1"/>
</dbReference>
<gene>
    <name evidence="2" type="ORF">E3U55_04440</name>
</gene>
<organism evidence="2 3">
    <name type="scientific">Filobacillus milosensis</name>
    <dbReference type="NCBI Taxonomy" id="94137"/>
    <lineage>
        <taxon>Bacteria</taxon>
        <taxon>Bacillati</taxon>
        <taxon>Bacillota</taxon>
        <taxon>Bacilli</taxon>
        <taxon>Bacillales</taxon>
        <taxon>Bacillaceae</taxon>
        <taxon>Filobacillus</taxon>
    </lineage>
</organism>
<accession>A0A4Y8IR86</accession>
<dbReference type="Proteomes" id="UP000297975">
    <property type="component" value="Unassembled WGS sequence"/>
</dbReference>
<comment type="caution">
    <text evidence="2">The sequence shown here is derived from an EMBL/GenBank/DDBJ whole genome shotgun (WGS) entry which is preliminary data.</text>
</comment>
<name>A0A4Y8IR86_9BACI</name>
<evidence type="ECO:0000313" key="2">
    <source>
        <dbReference type="EMBL" id="TFB24066.1"/>
    </source>
</evidence>
<evidence type="ECO:0000256" key="1">
    <source>
        <dbReference type="SAM" id="SignalP"/>
    </source>
</evidence>
<reference evidence="2 3" key="1">
    <citation type="submission" date="2019-03" db="EMBL/GenBank/DDBJ databases">
        <authorList>
            <person name="He R.-H."/>
        </authorList>
    </citation>
    <scope>NUCLEOTIDE SEQUENCE [LARGE SCALE GENOMIC DNA]</scope>
    <source>
        <strain evidence="3">SH 714</strain>
    </source>
</reference>
<sequence>MFKKYPFLILLVSILLVACNNQTVDKALNSELLNGVKESIKSEHKVETLYANDNTPLVKVNKEKCNDVTGKDIPIHLKDICKIYDEIKPLTRQEKEMLYQETAALAVRYTFHSEENIDGEIGEYGAYLLHNYLSWRINAKPNAQGKTKSLKRIQDFDKFFKITEERILIDYKNNQSLGDAIEYDIQVVSRMKDLNLETSFNDWANETKQVFREALNLYENGAEKEAYIRYVKGLKRIYDMYVTIPSHPVTNRIGG</sequence>
<keyword evidence="1" id="KW-0732">Signal</keyword>